<keyword evidence="2" id="KW-1185">Reference proteome</keyword>
<accession>A0AA96JA92</accession>
<dbReference type="Proteomes" id="UP001304125">
    <property type="component" value="Chromosome"/>
</dbReference>
<dbReference type="RefSeq" id="WP_313498056.1">
    <property type="nucleotide sequence ID" value="NZ_CP134879.1"/>
</dbReference>
<dbReference type="AlphaFoldDB" id="A0AA96JA92"/>
<organism evidence="1 2">
    <name type="scientific">Demequina capsici</name>
    <dbReference type="NCBI Taxonomy" id="3075620"/>
    <lineage>
        <taxon>Bacteria</taxon>
        <taxon>Bacillati</taxon>
        <taxon>Actinomycetota</taxon>
        <taxon>Actinomycetes</taxon>
        <taxon>Micrococcales</taxon>
        <taxon>Demequinaceae</taxon>
        <taxon>Demequina</taxon>
    </lineage>
</organism>
<sequence length="123" mass="13383">MRFEFSDIDDSALDPETAELEGSVLRIRGHVRWDGIAGKRSRTVRLDTSIDLELRVFPVKGFRFCGLARGTGEFIAGEFIATDAKGIIHGVLPGDLEVTASSTPEAWFVCASVVDDKGVLTVK</sequence>
<gene>
    <name evidence="1" type="ORF">RN606_13660</name>
</gene>
<reference evidence="1 2" key="1">
    <citation type="submission" date="2023-09" db="EMBL/GenBank/DDBJ databases">
        <title>Demequina sp. a novel bacteria isolated from Capsicum annuum.</title>
        <authorList>
            <person name="Humaira Z."/>
            <person name="Lee J."/>
            <person name="Cho D."/>
        </authorList>
    </citation>
    <scope>NUCLEOTIDE SEQUENCE [LARGE SCALE GENOMIC DNA]</scope>
    <source>
        <strain evidence="1 2">OYTSA14</strain>
    </source>
</reference>
<dbReference type="EMBL" id="CP134879">
    <property type="protein sequence ID" value="WNM24391.1"/>
    <property type="molecule type" value="Genomic_DNA"/>
</dbReference>
<evidence type="ECO:0000313" key="2">
    <source>
        <dbReference type="Proteomes" id="UP001304125"/>
    </source>
</evidence>
<evidence type="ECO:0000313" key="1">
    <source>
        <dbReference type="EMBL" id="WNM24391.1"/>
    </source>
</evidence>
<proteinExistence type="predicted"/>
<name>A0AA96JA92_9MICO</name>
<protein>
    <submittedName>
        <fullName evidence="1">Uncharacterized protein</fullName>
    </submittedName>
</protein>